<evidence type="ECO:0000313" key="1">
    <source>
        <dbReference type="Proteomes" id="UP000887580"/>
    </source>
</evidence>
<organism evidence="1 2">
    <name type="scientific">Panagrolaimus sp. PS1159</name>
    <dbReference type="NCBI Taxonomy" id="55785"/>
    <lineage>
        <taxon>Eukaryota</taxon>
        <taxon>Metazoa</taxon>
        <taxon>Ecdysozoa</taxon>
        <taxon>Nematoda</taxon>
        <taxon>Chromadorea</taxon>
        <taxon>Rhabditida</taxon>
        <taxon>Tylenchina</taxon>
        <taxon>Panagrolaimomorpha</taxon>
        <taxon>Panagrolaimoidea</taxon>
        <taxon>Panagrolaimidae</taxon>
        <taxon>Panagrolaimus</taxon>
    </lineage>
</organism>
<name>A0AC35FWU0_9BILA</name>
<proteinExistence type="predicted"/>
<sequence>MSMEFIINADGRRNGWAIETTNMKRLDVDPPCGVLDPKDAVLMAGSCDSFQFGQEDTNNDRITIEWTNIPDGAAKHFCREWF</sequence>
<dbReference type="WBParaSite" id="PS1159_v2.g21743.t1">
    <property type="protein sequence ID" value="PS1159_v2.g21743.t1"/>
    <property type="gene ID" value="PS1159_v2.g21743"/>
</dbReference>
<reference evidence="2" key="1">
    <citation type="submission" date="2022-11" db="UniProtKB">
        <authorList>
            <consortium name="WormBaseParasite"/>
        </authorList>
    </citation>
    <scope>IDENTIFICATION</scope>
</reference>
<accession>A0AC35FWU0</accession>
<protein>
    <submittedName>
        <fullName evidence="2">MSP domain-containing protein</fullName>
    </submittedName>
</protein>
<evidence type="ECO:0000313" key="2">
    <source>
        <dbReference type="WBParaSite" id="PS1159_v2.g21743.t1"/>
    </source>
</evidence>
<dbReference type="Proteomes" id="UP000887580">
    <property type="component" value="Unplaced"/>
</dbReference>